<dbReference type="KEGG" id="aten:116298238"/>
<evidence type="ECO:0000313" key="12">
    <source>
        <dbReference type="Proteomes" id="UP000515163"/>
    </source>
</evidence>
<comment type="subcellular location">
    <subcellularLocation>
        <location evidence="1">Membrane</location>
        <topology evidence="1">Multi-pass membrane protein</topology>
    </subcellularLocation>
</comment>
<feature type="transmembrane region" description="Helical" evidence="10">
    <location>
        <begin position="116"/>
        <end position="139"/>
    </location>
</feature>
<protein>
    <recommendedName>
        <fullName evidence="8">Sugar phosphate exchanger 3</fullName>
    </recommendedName>
    <alternativeName>
        <fullName evidence="9">Solute carrier family 37 member 3</fullName>
    </alternativeName>
</protein>
<evidence type="ECO:0000256" key="7">
    <source>
        <dbReference type="ARBA" id="ARBA00023136"/>
    </source>
</evidence>
<proteinExistence type="inferred from homology"/>
<feature type="transmembrane region" description="Helical" evidence="10">
    <location>
        <begin position="436"/>
        <end position="458"/>
    </location>
</feature>
<evidence type="ECO:0000259" key="11">
    <source>
        <dbReference type="PROSITE" id="PS50850"/>
    </source>
</evidence>
<dbReference type="InterPro" id="IPR000849">
    <property type="entry name" value="Sugar_P_transporter"/>
</dbReference>
<feature type="transmembrane region" description="Helical" evidence="10">
    <location>
        <begin position="212"/>
        <end position="233"/>
    </location>
</feature>
<keyword evidence="6 10" id="KW-1133">Transmembrane helix</keyword>
<sequence length="558" mass="61241">MNQDVRLVQHTRKVPFGIRFFQWLGKDRNRLYRGHVLLLTFFTYMTYHLSRKPISIVKGSLNVNCTDRDVHSVLGLFHPRFKKSLSNATNSSVLQMTLTTSCSAWAPFDGPSGKELLGALDLGFLFAYALGMFVSGYVAEHMDLRYFLTVGMFTSGIFTILFGMGFFWKIHSLAYFLTVQIFAGFFQASGWPSVVECVGNWFGKGRRGLIMGIWNSHTSFGNIIGSALAGIWADDKWGYSFIVPGLIIMGMGIIVFLFLIVDPSHVGCNPPKHHIESNKIIAYVNDVEDPETAGLLSSCPEGTYANSESLVVKKSEHGADAEAIGFCKALLIPGVVEYSLCLFFAKLVSYTFLFWLPFYLENTDIGGKTYGPEKSADLSTFFDFGGILGGIFAGVVSDKTNCCGITVVVMLLLGGPMLFIYRFFANSSLSLNIGLMFMSGVLVNGPYALITTAVSANLGTHECLRGDTKAMATVTAIIDGTGSFGAALGPLLTGIISSTGWNNVYYMLISADFFAAVFLSRQVWFELKTIFLSLQNRRASRPFRVSVAESAFHAGVPR</sequence>
<evidence type="ECO:0000256" key="1">
    <source>
        <dbReference type="ARBA" id="ARBA00004141"/>
    </source>
</evidence>
<feature type="transmembrane region" description="Helical" evidence="10">
    <location>
        <begin position="338"/>
        <end position="358"/>
    </location>
</feature>
<evidence type="ECO:0000256" key="9">
    <source>
        <dbReference type="ARBA" id="ARBA00042039"/>
    </source>
</evidence>
<evidence type="ECO:0000256" key="8">
    <source>
        <dbReference type="ARBA" id="ARBA00041091"/>
    </source>
</evidence>
<dbReference type="Gene3D" id="1.20.1250.20">
    <property type="entry name" value="MFS general substrate transporter like domains"/>
    <property type="match status" value="2"/>
</dbReference>
<dbReference type="GO" id="GO:0016020">
    <property type="term" value="C:membrane"/>
    <property type="evidence" value="ECO:0007669"/>
    <property type="project" value="UniProtKB-SubCell"/>
</dbReference>
<organism evidence="12 13">
    <name type="scientific">Actinia tenebrosa</name>
    <name type="common">Australian red waratah sea anemone</name>
    <dbReference type="NCBI Taxonomy" id="6105"/>
    <lineage>
        <taxon>Eukaryota</taxon>
        <taxon>Metazoa</taxon>
        <taxon>Cnidaria</taxon>
        <taxon>Anthozoa</taxon>
        <taxon>Hexacorallia</taxon>
        <taxon>Actiniaria</taxon>
        <taxon>Actiniidae</taxon>
        <taxon>Actinia</taxon>
    </lineage>
</organism>
<evidence type="ECO:0000256" key="2">
    <source>
        <dbReference type="ARBA" id="ARBA00009598"/>
    </source>
</evidence>
<dbReference type="GeneID" id="116298238"/>
<dbReference type="FunFam" id="1.20.1250.20:FF:000028">
    <property type="entry name" value="Sugar phosphate exchanger 3 isoform 1"/>
    <property type="match status" value="1"/>
</dbReference>
<dbReference type="Proteomes" id="UP000515163">
    <property type="component" value="Unplaced"/>
</dbReference>
<keyword evidence="4" id="KW-0762">Sugar transport</keyword>
<feature type="transmembrane region" description="Helical" evidence="10">
    <location>
        <begin position="31"/>
        <end position="50"/>
    </location>
</feature>
<dbReference type="SUPFAM" id="SSF103473">
    <property type="entry name" value="MFS general substrate transporter"/>
    <property type="match status" value="1"/>
</dbReference>
<reference evidence="13" key="1">
    <citation type="submission" date="2025-08" db="UniProtKB">
        <authorList>
            <consortium name="RefSeq"/>
        </authorList>
    </citation>
    <scope>IDENTIFICATION</scope>
    <source>
        <tissue evidence="13">Tentacle</tissue>
    </source>
</reference>
<feature type="transmembrane region" description="Helical" evidence="10">
    <location>
        <begin position="470"/>
        <end position="492"/>
    </location>
</feature>
<feature type="transmembrane region" description="Helical" evidence="10">
    <location>
        <begin position="239"/>
        <end position="261"/>
    </location>
</feature>
<dbReference type="PANTHER" id="PTHR43184:SF12">
    <property type="entry name" value="SUGAR PHOSPHATE EXCHANGER 3"/>
    <property type="match status" value="1"/>
</dbReference>
<dbReference type="PIRSF" id="PIRSF002808">
    <property type="entry name" value="Hexose_phosphate_transp"/>
    <property type="match status" value="1"/>
</dbReference>
<keyword evidence="7 10" id="KW-0472">Membrane</keyword>
<evidence type="ECO:0000256" key="10">
    <source>
        <dbReference type="SAM" id="Phobius"/>
    </source>
</evidence>
<feature type="transmembrane region" description="Helical" evidence="10">
    <location>
        <begin position="504"/>
        <end position="524"/>
    </location>
</feature>
<dbReference type="AlphaFoldDB" id="A0A6P8IB02"/>
<gene>
    <name evidence="13" type="primary">LOC116298238</name>
</gene>
<dbReference type="InParanoid" id="A0A6P8IB02"/>
<name>A0A6P8IB02_ACTTE</name>
<keyword evidence="3" id="KW-0813">Transport</keyword>
<feature type="transmembrane region" description="Helical" evidence="10">
    <location>
        <begin position="378"/>
        <end position="396"/>
    </location>
</feature>
<evidence type="ECO:0000256" key="4">
    <source>
        <dbReference type="ARBA" id="ARBA00022597"/>
    </source>
</evidence>
<evidence type="ECO:0000313" key="13">
    <source>
        <dbReference type="RefSeq" id="XP_031562482.1"/>
    </source>
</evidence>
<evidence type="ECO:0000256" key="3">
    <source>
        <dbReference type="ARBA" id="ARBA00022448"/>
    </source>
</evidence>
<feature type="transmembrane region" description="Helical" evidence="10">
    <location>
        <begin position="146"/>
        <end position="167"/>
    </location>
</feature>
<dbReference type="GO" id="GO:0022857">
    <property type="term" value="F:transmembrane transporter activity"/>
    <property type="evidence" value="ECO:0007669"/>
    <property type="project" value="InterPro"/>
</dbReference>
<dbReference type="InterPro" id="IPR036259">
    <property type="entry name" value="MFS_trans_sf"/>
</dbReference>
<keyword evidence="5 10" id="KW-0812">Transmembrane</keyword>
<dbReference type="PANTHER" id="PTHR43184">
    <property type="entry name" value="MAJOR FACILITATOR SUPERFAMILY TRANSPORTER 16, ISOFORM B"/>
    <property type="match status" value="1"/>
</dbReference>
<dbReference type="InterPro" id="IPR011701">
    <property type="entry name" value="MFS"/>
</dbReference>
<evidence type="ECO:0000256" key="5">
    <source>
        <dbReference type="ARBA" id="ARBA00022692"/>
    </source>
</evidence>
<keyword evidence="12" id="KW-1185">Reference proteome</keyword>
<dbReference type="PROSITE" id="PS50850">
    <property type="entry name" value="MFS"/>
    <property type="match status" value="1"/>
</dbReference>
<dbReference type="InterPro" id="IPR020846">
    <property type="entry name" value="MFS_dom"/>
</dbReference>
<comment type="similarity">
    <text evidence="2">Belongs to the major facilitator superfamily. Organophosphate:Pi antiporter (OPA) (TC 2.A.1.4) family.</text>
</comment>
<evidence type="ECO:0000256" key="6">
    <source>
        <dbReference type="ARBA" id="ARBA00022989"/>
    </source>
</evidence>
<feature type="transmembrane region" description="Helical" evidence="10">
    <location>
        <begin position="403"/>
        <end position="424"/>
    </location>
</feature>
<dbReference type="OrthoDB" id="3639251at2759"/>
<dbReference type="RefSeq" id="XP_031562482.1">
    <property type="nucleotide sequence ID" value="XM_031706622.1"/>
</dbReference>
<accession>A0A6P8IB02</accession>
<dbReference type="Pfam" id="PF07690">
    <property type="entry name" value="MFS_1"/>
    <property type="match status" value="1"/>
</dbReference>
<feature type="domain" description="Major facilitator superfamily (MFS) profile" evidence="11">
    <location>
        <begin position="36"/>
        <end position="528"/>
    </location>
</feature>
<dbReference type="FunCoup" id="A0A6P8IB02">
    <property type="interactions" value="520"/>
</dbReference>